<dbReference type="EMBL" id="NEVH01017447">
    <property type="protein sequence ID" value="PNF24432.1"/>
    <property type="molecule type" value="Genomic_DNA"/>
</dbReference>
<feature type="region of interest" description="Disordered" evidence="9">
    <location>
        <begin position="563"/>
        <end position="590"/>
    </location>
</feature>
<dbReference type="PROSITE" id="PS50261">
    <property type="entry name" value="G_PROTEIN_RECEP_F2_4"/>
    <property type="match status" value="1"/>
</dbReference>
<keyword evidence="5" id="KW-0297">G-protein coupled receptor</keyword>
<dbReference type="OrthoDB" id="6082634at2759"/>
<feature type="transmembrane region" description="Helical" evidence="10">
    <location>
        <begin position="306"/>
        <end position="325"/>
    </location>
</feature>
<dbReference type="AlphaFoldDB" id="A0A2J7Q774"/>
<keyword evidence="4 10" id="KW-1133">Transmembrane helix</keyword>
<dbReference type="Proteomes" id="UP000235965">
    <property type="component" value="Unassembled WGS sequence"/>
</dbReference>
<evidence type="ECO:0000256" key="9">
    <source>
        <dbReference type="SAM" id="MobiDB-lite"/>
    </source>
</evidence>
<dbReference type="GO" id="GO:0007166">
    <property type="term" value="P:cell surface receptor signaling pathway"/>
    <property type="evidence" value="ECO:0007669"/>
    <property type="project" value="InterPro"/>
</dbReference>
<feature type="transmembrane region" description="Helical" evidence="10">
    <location>
        <begin position="337"/>
        <end position="361"/>
    </location>
</feature>
<evidence type="ECO:0000256" key="1">
    <source>
        <dbReference type="ARBA" id="ARBA00004141"/>
    </source>
</evidence>
<protein>
    <recommendedName>
        <fullName evidence="11">G-protein coupled receptors family 2 profile 2 domain-containing protein</fullName>
    </recommendedName>
</protein>
<comment type="subcellular location">
    <subcellularLocation>
        <location evidence="1">Membrane</location>
        <topology evidence="1">Multi-pass membrane protein</topology>
    </subcellularLocation>
</comment>
<dbReference type="Pfam" id="PF00002">
    <property type="entry name" value="7tm_2"/>
    <property type="match status" value="1"/>
</dbReference>
<feature type="transmembrane region" description="Helical" evidence="10">
    <location>
        <begin position="381"/>
        <end position="409"/>
    </location>
</feature>
<dbReference type="InParanoid" id="A0A2J7Q774"/>
<keyword evidence="13" id="KW-1185">Reference proteome</keyword>
<dbReference type="STRING" id="105785.A0A2J7Q774"/>
<evidence type="ECO:0000256" key="8">
    <source>
        <dbReference type="ARBA" id="ARBA00023224"/>
    </source>
</evidence>
<feature type="domain" description="G-protein coupled receptors family 2 profile 2" evidence="11">
    <location>
        <begin position="269"/>
        <end position="537"/>
    </location>
</feature>
<dbReference type="SUPFAM" id="SSF63877">
    <property type="entry name" value="Methuselah ectodomain"/>
    <property type="match status" value="1"/>
</dbReference>
<keyword evidence="8" id="KW-0807">Transducer</keyword>
<reference evidence="12 13" key="1">
    <citation type="submission" date="2017-12" db="EMBL/GenBank/DDBJ databases">
        <title>Hemimetabolous genomes reveal molecular basis of termite eusociality.</title>
        <authorList>
            <person name="Harrison M.C."/>
            <person name="Jongepier E."/>
            <person name="Robertson H.M."/>
            <person name="Arning N."/>
            <person name="Bitard-Feildel T."/>
            <person name="Chao H."/>
            <person name="Childers C.P."/>
            <person name="Dinh H."/>
            <person name="Doddapaneni H."/>
            <person name="Dugan S."/>
            <person name="Gowin J."/>
            <person name="Greiner C."/>
            <person name="Han Y."/>
            <person name="Hu H."/>
            <person name="Hughes D.S.T."/>
            <person name="Huylmans A.-K."/>
            <person name="Kemena C."/>
            <person name="Kremer L.P.M."/>
            <person name="Lee S.L."/>
            <person name="Lopez-Ezquerra A."/>
            <person name="Mallet L."/>
            <person name="Monroy-Kuhn J.M."/>
            <person name="Moser A."/>
            <person name="Murali S.C."/>
            <person name="Muzny D.M."/>
            <person name="Otani S."/>
            <person name="Piulachs M.-D."/>
            <person name="Poelchau M."/>
            <person name="Qu J."/>
            <person name="Schaub F."/>
            <person name="Wada-Katsumata A."/>
            <person name="Worley K.C."/>
            <person name="Xie Q."/>
            <person name="Ylla G."/>
            <person name="Poulsen M."/>
            <person name="Gibbs R.A."/>
            <person name="Schal C."/>
            <person name="Richards S."/>
            <person name="Belles X."/>
            <person name="Korb J."/>
            <person name="Bornberg-Bauer E."/>
        </authorList>
    </citation>
    <scope>NUCLEOTIDE SEQUENCE [LARGE SCALE GENOMIC DNA]</scope>
    <source>
        <tissue evidence="12">Whole body</tissue>
    </source>
</reference>
<feature type="transmembrane region" description="Helical" evidence="10">
    <location>
        <begin position="513"/>
        <end position="535"/>
    </location>
</feature>
<proteinExistence type="inferred from homology"/>
<evidence type="ECO:0000256" key="7">
    <source>
        <dbReference type="ARBA" id="ARBA00023170"/>
    </source>
</evidence>
<evidence type="ECO:0000259" key="11">
    <source>
        <dbReference type="PROSITE" id="PS50261"/>
    </source>
</evidence>
<dbReference type="Gene3D" id="1.20.1070.10">
    <property type="entry name" value="Rhodopsin 7-helix transmembrane proteins"/>
    <property type="match status" value="1"/>
</dbReference>
<name>A0A2J7Q774_9NEOP</name>
<evidence type="ECO:0000256" key="6">
    <source>
        <dbReference type="ARBA" id="ARBA00023136"/>
    </source>
</evidence>
<feature type="transmembrane region" description="Helical" evidence="10">
    <location>
        <begin position="271"/>
        <end position="294"/>
    </location>
</feature>
<feature type="compositionally biased region" description="Polar residues" evidence="9">
    <location>
        <begin position="564"/>
        <end position="580"/>
    </location>
</feature>
<evidence type="ECO:0000313" key="13">
    <source>
        <dbReference type="Proteomes" id="UP000235965"/>
    </source>
</evidence>
<dbReference type="InterPro" id="IPR036272">
    <property type="entry name" value="Methuselah_N_sf"/>
</dbReference>
<accession>A0A2J7Q774</accession>
<feature type="transmembrane region" description="Helical" evidence="10">
    <location>
        <begin position="485"/>
        <end position="507"/>
    </location>
</feature>
<evidence type="ECO:0000313" key="12">
    <source>
        <dbReference type="EMBL" id="PNF24432.1"/>
    </source>
</evidence>
<evidence type="ECO:0000256" key="2">
    <source>
        <dbReference type="ARBA" id="ARBA00008979"/>
    </source>
</evidence>
<dbReference type="PANTHER" id="PTHR46953">
    <property type="entry name" value="G-PROTEIN COUPLED RECEPTOR MTH-LIKE 1-RELATED"/>
    <property type="match status" value="1"/>
</dbReference>
<feature type="transmembrane region" description="Helical" evidence="10">
    <location>
        <begin position="429"/>
        <end position="452"/>
    </location>
</feature>
<keyword evidence="3 10" id="KW-0812">Transmembrane</keyword>
<dbReference type="InterPro" id="IPR017981">
    <property type="entry name" value="GPCR_2-like_7TM"/>
</dbReference>
<gene>
    <name evidence="12" type="ORF">B7P43_G09683</name>
</gene>
<evidence type="ECO:0000256" key="10">
    <source>
        <dbReference type="SAM" id="Phobius"/>
    </source>
</evidence>
<dbReference type="InterPro" id="IPR000832">
    <property type="entry name" value="GPCR_2_secretin-like"/>
</dbReference>
<evidence type="ECO:0000256" key="3">
    <source>
        <dbReference type="ARBA" id="ARBA00022692"/>
    </source>
</evidence>
<dbReference type="PANTHER" id="PTHR46953:SF1">
    <property type="entry name" value="G-PROTEIN COUPLED RECEPTOR MTH-LIKE 1-RELATED"/>
    <property type="match status" value="1"/>
</dbReference>
<evidence type="ECO:0000256" key="4">
    <source>
        <dbReference type="ARBA" id="ARBA00022989"/>
    </source>
</evidence>
<comment type="similarity">
    <text evidence="2">Belongs to the G-protein coupled receptor 2 family. Mth subfamily.</text>
</comment>
<keyword evidence="7" id="KW-0675">Receptor</keyword>
<dbReference type="CDD" id="cd15039">
    <property type="entry name" value="7tmB3_Methuselah-like"/>
    <property type="match status" value="1"/>
</dbReference>
<keyword evidence="6 10" id="KW-0472">Membrane</keyword>
<dbReference type="GO" id="GO:0004930">
    <property type="term" value="F:G protein-coupled receptor activity"/>
    <property type="evidence" value="ECO:0007669"/>
    <property type="project" value="UniProtKB-KW"/>
</dbReference>
<comment type="caution">
    <text evidence="12">The sequence shown here is derived from an EMBL/GenBank/DDBJ whole genome shotgun (WGS) entry which is preliminary data.</text>
</comment>
<dbReference type="GO" id="GO:0016020">
    <property type="term" value="C:membrane"/>
    <property type="evidence" value="ECO:0007669"/>
    <property type="project" value="UniProtKB-SubCell"/>
</dbReference>
<evidence type="ECO:0000256" key="5">
    <source>
        <dbReference type="ARBA" id="ARBA00023040"/>
    </source>
</evidence>
<dbReference type="InterPro" id="IPR052808">
    <property type="entry name" value="GPCR_Mth-like"/>
</dbReference>
<sequence>MLLLWSVVISVVTAVPQHGFTVNKCCSQDQALTPDFTCTGYKNRYSHSMSEFPPWLLSEVTVGSQPLSKFRLTPQFGSQARCEGRQHLIFAYDVDLLTLREDGGLILYDDDYKKNTTFPVSAFCFDSLLLKGSQTVNVILLCPCDTMTCIRKCCPPGRYLDENQNCAPQDMDIAKHTSFHDDSSKYFQLIGFPHCQSVGAYLLNPLTQRSEKRLQYRFLDDGRVEGRGFEQPIPVAEYCWDVTIDEDGNETPNLLYCKRWESRGLCSERRVFYGAMLLIDAGFLSTTLIVYAALPELRNGLHTKYLMAHTASFLVACLFLGIGQLLPDLHYEFCITIAFTIQFTFLAAFLWLNVMCIDIAWAFSGLHSPQGSAVERDHKKFILYSVYAWGTASILSVITATVEFVPGLAVGSPLKPNFGRRACWFEKPAATLAYFYGPMAFLLLANLMLFLYTATRIILVRRDTAILNSAGNTSGSAIRKNRQRLVLYVKLFCLMGLTWITEIISWAVGGADYYWYITDIVNMLRAVFIFVIFCCKRSVLNLLRARLASFLPCAKRLTHGKSGMSLSGPTSSLQLTTSIKKSTRRPSQDT</sequence>
<organism evidence="12 13">
    <name type="scientific">Cryptotermes secundus</name>
    <dbReference type="NCBI Taxonomy" id="105785"/>
    <lineage>
        <taxon>Eukaryota</taxon>
        <taxon>Metazoa</taxon>
        <taxon>Ecdysozoa</taxon>
        <taxon>Arthropoda</taxon>
        <taxon>Hexapoda</taxon>
        <taxon>Insecta</taxon>
        <taxon>Pterygota</taxon>
        <taxon>Neoptera</taxon>
        <taxon>Polyneoptera</taxon>
        <taxon>Dictyoptera</taxon>
        <taxon>Blattodea</taxon>
        <taxon>Blattoidea</taxon>
        <taxon>Termitoidae</taxon>
        <taxon>Kalotermitidae</taxon>
        <taxon>Cryptotermitinae</taxon>
        <taxon>Cryptotermes</taxon>
    </lineage>
</organism>